<dbReference type="InterPro" id="IPR001310">
    <property type="entry name" value="Histidine_triad_HIT"/>
</dbReference>
<feature type="active site" description="Tele-AMP-histidine intermediate" evidence="1">
    <location>
        <position position="106"/>
    </location>
</feature>
<dbReference type="PANTHER" id="PTHR46648">
    <property type="entry name" value="HIT FAMILY PROTEIN 1"/>
    <property type="match status" value="1"/>
</dbReference>
<dbReference type="PANTHER" id="PTHR46648:SF1">
    <property type="entry name" value="ADENOSINE 5'-MONOPHOSPHORAMIDASE HNT1"/>
    <property type="match status" value="1"/>
</dbReference>
<dbReference type="AlphaFoldDB" id="A0A0K9YZG5"/>
<evidence type="ECO:0000259" key="3">
    <source>
        <dbReference type="PROSITE" id="PS51084"/>
    </source>
</evidence>
<dbReference type="SUPFAM" id="SSF54197">
    <property type="entry name" value="HIT-like"/>
    <property type="match status" value="1"/>
</dbReference>
<dbReference type="OrthoDB" id="9784774at2"/>
<feature type="domain" description="HIT" evidence="3">
    <location>
        <begin position="12"/>
        <end position="117"/>
    </location>
</feature>
<evidence type="ECO:0000313" key="5">
    <source>
        <dbReference type="EMBL" id="KNB74051.1"/>
    </source>
</evidence>
<accession>A0A0K9YZG5</accession>
<dbReference type="Pfam" id="PF01230">
    <property type="entry name" value="HIT"/>
    <property type="match status" value="1"/>
</dbReference>
<sequence length="148" mass="17103">MEHQPRKQANCLGCRLAHALEPIHIVYENDWVTCLLDINPFNAGHTLILPKRHYEEWTDLDKYTMERVTNAASLLSEALKQMYMPAGITICQNGGIFNELTHFHMHVIPRFEGDGFSWSEPLHAHETETRLAATRTRFIEALKEARFS</sequence>
<dbReference type="PRINTS" id="PR00332">
    <property type="entry name" value="HISTRIAD"/>
</dbReference>
<reference evidence="5" key="2">
    <citation type="submission" date="2015-07" db="EMBL/GenBank/DDBJ databases">
        <title>MeaNS - Measles Nucleotide Surveillance Program.</title>
        <authorList>
            <person name="Tran T."/>
            <person name="Druce J."/>
        </authorList>
    </citation>
    <scope>NUCLEOTIDE SEQUENCE</scope>
    <source>
        <strain evidence="5">DSM 9887</strain>
    </source>
</reference>
<evidence type="ECO:0000313" key="4">
    <source>
        <dbReference type="EMBL" id="GED72435.1"/>
    </source>
</evidence>
<comment type="caution">
    <text evidence="5">The sequence shown here is derived from an EMBL/GenBank/DDBJ whole genome shotgun (WGS) entry which is preliminary data.</text>
</comment>
<dbReference type="InterPro" id="IPR036265">
    <property type="entry name" value="HIT-like_sf"/>
</dbReference>
<gene>
    <name evidence="5" type="ORF">ADS79_09080</name>
    <name evidence="4" type="ORF">BRE01_61370</name>
</gene>
<dbReference type="InterPro" id="IPR011146">
    <property type="entry name" value="HIT-like"/>
</dbReference>
<reference evidence="6" key="1">
    <citation type="submission" date="2015-07" db="EMBL/GenBank/DDBJ databases">
        <title>Genome sequencing project for genomic taxonomy and phylogenomics of Bacillus-like bacteria.</title>
        <authorList>
            <person name="Liu B."/>
            <person name="Wang J."/>
            <person name="Zhu Y."/>
            <person name="Liu G."/>
            <person name="Chen Q."/>
            <person name="Chen Z."/>
            <person name="Lan J."/>
            <person name="Che J."/>
            <person name="Ge C."/>
            <person name="Shi H."/>
            <person name="Pan Z."/>
            <person name="Liu X."/>
        </authorList>
    </citation>
    <scope>NUCLEOTIDE SEQUENCE [LARGE SCALE GENOMIC DNA]</scope>
    <source>
        <strain evidence="6">DSM 9887</strain>
    </source>
</reference>
<evidence type="ECO:0000256" key="2">
    <source>
        <dbReference type="PROSITE-ProRule" id="PRU00464"/>
    </source>
</evidence>
<dbReference type="Gene3D" id="3.30.428.10">
    <property type="entry name" value="HIT-like"/>
    <property type="match status" value="1"/>
</dbReference>
<dbReference type="EMBL" id="LGIQ01000005">
    <property type="protein sequence ID" value="KNB74051.1"/>
    <property type="molecule type" value="Genomic_DNA"/>
</dbReference>
<dbReference type="PROSITE" id="PS51084">
    <property type="entry name" value="HIT_2"/>
    <property type="match status" value="1"/>
</dbReference>
<dbReference type="GO" id="GO:0009117">
    <property type="term" value="P:nucleotide metabolic process"/>
    <property type="evidence" value="ECO:0007669"/>
    <property type="project" value="TreeGrafter"/>
</dbReference>
<evidence type="ECO:0000313" key="7">
    <source>
        <dbReference type="Proteomes" id="UP000319578"/>
    </source>
</evidence>
<protein>
    <submittedName>
        <fullName evidence="5">HIT family hydrolase</fullName>
    </submittedName>
</protein>
<dbReference type="PATRIC" id="fig|54915.3.peg.7279"/>
<dbReference type="Proteomes" id="UP000036834">
    <property type="component" value="Unassembled WGS sequence"/>
</dbReference>
<feature type="short sequence motif" description="Histidine triad motif" evidence="2">
    <location>
        <begin position="102"/>
        <end position="106"/>
    </location>
</feature>
<keyword evidence="7" id="KW-1185">Reference proteome</keyword>
<organism evidence="5 6">
    <name type="scientific">Brevibacillus reuszeri</name>
    <dbReference type="NCBI Taxonomy" id="54915"/>
    <lineage>
        <taxon>Bacteria</taxon>
        <taxon>Bacillati</taxon>
        <taxon>Bacillota</taxon>
        <taxon>Bacilli</taxon>
        <taxon>Bacillales</taxon>
        <taxon>Paenibacillaceae</taxon>
        <taxon>Brevibacillus</taxon>
    </lineage>
</organism>
<dbReference type="GO" id="GO:0016787">
    <property type="term" value="F:hydrolase activity"/>
    <property type="evidence" value="ECO:0007669"/>
    <property type="project" value="UniProtKB-KW"/>
</dbReference>
<evidence type="ECO:0000313" key="6">
    <source>
        <dbReference type="Proteomes" id="UP000036834"/>
    </source>
</evidence>
<dbReference type="STRING" id="54915.ADS79_09080"/>
<dbReference type="EMBL" id="BJON01000029">
    <property type="protein sequence ID" value="GED72435.1"/>
    <property type="molecule type" value="Genomic_DNA"/>
</dbReference>
<keyword evidence="5" id="KW-0378">Hydrolase</keyword>
<dbReference type="RefSeq" id="WP_049738066.1">
    <property type="nucleotide sequence ID" value="NZ_BJON01000029.1"/>
</dbReference>
<name>A0A0K9YZG5_9BACL</name>
<dbReference type="Proteomes" id="UP000319578">
    <property type="component" value="Unassembled WGS sequence"/>
</dbReference>
<proteinExistence type="predicted"/>
<reference evidence="4 7" key="3">
    <citation type="submission" date="2019-06" db="EMBL/GenBank/DDBJ databases">
        <title>Whole genome shotgun sequence of Brevibacillus reuszeri NBRC 15719.</title>
        <authorList>
            <person name="Hosoyama A."/>
            <person name="Uohara A."/>
            <person name="Ohji S."/>
            <person name="Ichikawa N."/>
        </authorList>
    </citation>
    <scope>NUCLEOTIDE SEQUENCE [LARGE SCALE GENOMIC DNA]</scope>
    <source>
        <strain evidence="4 7">NBRC 15719</strain>
    </source>
</reference>
<evidence type="ECO:0000256" key="1">
    <source>
        <dbReference type="PIRSR" id="PIRSR601310-1"/>
    </source>
</evidence>